<dbReference type="STRING" id="1801663.A2175_00395"/>
<proteinExistence type="predicted"/>
<evidence type="ECO:0000313" key="2">
    <source>
        <dbReference type="Proteomes" id="UP000176755"/>
    </source>
</evidence>
<gene>
    <name evidence="1" type="ORF">A2175_00395</name>
</gene>
<name>A0A1G2DYP7_9BACT</name>
<evidence type="ECO:0008006" key="3">
    <source>
        <dbReference type="Google" id="ProtNLM"/>
    </source>
</evidence>
<evidence type="ECO:0000313" key="1">
    <source>
        <dbReference type="EMBL" id="OGZ18734.1"/>
    </source>
</evidence>
<dbReference type="Proteomes" id="UP000176755">
    <property type="component" value="Unassembled WGS sequence"/>
</dbReference>
<organism evidence="1 2">
    <name type="scientific">Candidatus Nealsonbacteria bacterium RBG_13_42_11</name>
    <dbReference type="NCBI Taxonomy" id="1801663"/>
    <lineage>
        <taxon>Bacteria</taxon>
        <taxon>Candidatus Nealsoniibacteriota</taxon>
    </lineage>
</organism>
<dbReference type="AlphaFoldDB" id="A0A1G2DYP7"/>
<accession>A0A1G2DYP7</accession>
<protein>
    <recommendedName>
        <fullName evidence="3">AbiEi antitoxin C-terminal domain-containing protein</fullName>
    </recommendedName>
</protein>
<sequence>MKWIDFEREIKAKNIMLFTPLDVQRFLGRTKIATRFLIHRLKKQGYIISLKRGLYQLSDAHVSDLYLANRLYEPSYVSLEFALSYHRVIPETVYGITSVTTKATRRFSALGKSFTYRSIKKGAFTGYVSKKEGNYNYLIAEPEKAFVDLNYFRLINKQKPLSRFNKERINTSKAIRYAKLFNNKLISIIKTTLQ</sequence>
<comment type="caution">
    <text evidence="1">The sequence shown here is derived from an EMBL/GenBank/DDBJ whole genome shotgun (WGS) entry which is preliminary data.</text>
</comment>
<reference evidence="1 2" key="1">
    <citation type="journal article" date="2016" name="Nat. Commun.">
        <title>Thousands of microbial genomes shed light on interconnected biogeochemical processes in an aquifer system.</title>
        <authorList>
            <person name="Anantharaman K."/>
            <person name="Brown C.T."/>
            <person name="Hug L.A."/>
            <person name="Sharon I."/>
            <person name="Castelle C.J."/>
            <person name="Probst A.J."/>
            <person name="Thomas B.C."/>
            <person name="Singh A."/>
            <person name="Wilkins M.J."/>
            <person name="Karaoz U."/>
            <person name="Brodie E.L."/>
            <person name="Williams K.H."/>
            <person name="Hubbard S.S."/>
            <person name="Banfield J.F."/>
        </authorList>
    </citation>
    <scope>NUCLEOTIDE SEQUENCE [LARGE SCALE GENOMIC DNA]</scope>
</reference>
<dbReference type="EMBL" id="MHLY01000007">
    <property type="protein sequence ID" value="OGZ18734.1"/>
    <property type="molecule type" value="Genomic_DNA"/>
</dbReference>